<keyword evidence="8" id="KW-1185">Reference proteome</keyword>
<feature type="chain" id="PRO_5045114417" evidence="5">
    <location>
        <begin position="20"/>
        <end position="699"/>
    </location>
</feature>
<proteinExistence type="predicted"/>
<dbReference type="CDD" id="cd00130">
    <property type="entry name" value="PAS"/>
    <property type="match status" value="1"/>
</dbReference>
<evidence type="ECO:0000259" key="6">
    <source>
        <dbReference type="PROSITE" id="PS50112"/>
    </source>
</evidence>
<evidence type="ECO:0000256" key="1">
    <source>
        <dbReference type="ARBA" id="ARBA00022737"/>
    </source>
</evidence>
<dbReference type="InterPro" id="IPR035965">
    <property type="entry name" value="PAS-like_dom_sf"/>
</dbReference>
<dbReference type="PROSITE" id="PS50005">
    <property type="entry name" value="TPR"/>
    <property type="match status" value="1"/>
</dbReference>
<dbReference type="InterPro" id="IPR011990">
    <property type="entry name" value="TPR-like_helical_dom_sf"/>
</dbReference>
<keyword evidence="4" id="KW-0812">Transmembrane</keyword>
<evidence type="ECO:0000313" key="7">
    <source>
        <dbReference type="EMBL" id="AZQ11891.1"/>
    </source>
</evidence>
<evidence type="ECO:0000256" key="3">
    <source>
        <dbReference type="PROSITE-ProRule" id="PRU00339"/>
    </source>
</evidence>
<dbReference type="InterPro" id="IPR000014">
    <property type="entry name" value="PAS"/>
</dbReference>
<feature type="domain" description="PAS" evidence="6">
    <location>
        <begin position="471"/>
        <end position="512"/>
    </location>
</feature>
<protein>
    <submittedName>
        <fullName evidence="7">Photosystem I assembly protein Ycf3</fullName>
    </submittedName>
</protein>
<evidence type="ECO:0000256" key="4">
    <source>
        <dbReference type="SAM" id="Phobius"/>
    </source>
</evidence>
<keyword evidence="4" id="KW-1133">Transmembrane helix</keyword>
<organism evidence="7 8">
    <name type="scientific">Shewanella khirikhana</name>
    <dbReference type="NCBI Taxonomy" id="1965282"/>
    <lineage>
        <taxon>Bacteria</taxon>
        <taxon>Pseudomonadati</taxon>
        <taxon>Pseudomonadota</taxon>
        <taxon>Gammaproteobacteria</taxon>
        <taxon>Alteromonadales</taxon>
        <taxon>Shewanellaceae</taxon>
        <taxon>Shewanella</taxon>
    </lineage>
</organism>
<dbReference type="SUPFAM" id="SSF55785">
    <property type="entry name" value="PYP-like sensor domain (PAS domain)"/>
    <property type="match status" value="1"/>
</dbReference>
<dbReference type="Gene3D" id="3.30.450.20">
    <property type="entry name" value="PAS domain"/>
    <property type="match status" value="1"/>
</dbReference>
<evidence type="ECO:0000256" key="5">
    <source>
        <dbReference type="SAM" id="SignalP"/>
    </source>
</evidence>
<reference evidence="8" key="1">
    <citation type="submission" date="2017-03" db="EMBL/GenBank/DDBJ databases">
        <title>Full genome sequence of a non-lethal Shewanella isolate that potentiates virulence of Vibio parahaemolyticus causing acute hepatopancreatic necrosis disease (AHPND) in shrimp.</title>
        <authorList>
            <person name="Prachumwat A."/>
            <person name="Sritunyalucksana K."/>
        </authorList>
    </citation>
    <scope>NUCLEOTIDE SEQUENCE [LARGE SCALE GENOMIC DNA]</scope>
    <source>
        <strain evidence="8">TH2012</strain>
    </source>
</reference>
<dbReference type="Pfam" id="PF13188">
    <property type="entry name" value="PAS_8"/>
    <property type="match status" value="1"/>
</dbReference>
<dbReference type="CDD" id="cd22890">
    <property type="entry name" value="ChiS-DBD"/>
    <property type="match status" value="1"/>
</dbReference>
<keyword evidence="2 3" id="KW-0802">TPR repeat</keyword>
<name>A0ABM7DQC7_9GAMM</name>
<dbReference type="SUPFAM" id="SSF48452">
    <property type="entry name" value="TPR-like"/>
    <property type="match status" value="2"/>
</dbReference>
<sequence>MFRRLLISLILVYMAPAMAAEPVCFTDPADVPERILDCEALIAKTQGMGVTEFEAGTHLIALYIKQGDLDAASRWDAQLAVSLKQREFPPELTFNYLRRSGILAYRQGKYPAALGQFTRAYESAQSPQQLSISLSDLGTAHMAMGQFADAISAFEQSLAGKKRLLLDEAQNEAQKTGQNVSIAVTLNNLGNVYLKMADWPRAEAYFLQAAELYQQAGQLDRMAHTQENIARVLSHQSKHQQAAEVLQRSLSYFESVADKTAMLRVLLLQADGQFSLGQTQLAAQIIEKANQMETEVGQTAQSILLNLAMGRLLSLQGQFQQSDAMLTSGLNRALESADPLVTSRFYDALVDNAERYQRWQLANQYLKAKFTYDGEEHQKQYDQTLAEIRTKFEYEQQQQALDMLQKDNQISALQISRRNFQLGLLLGGLVLLMLVAAVVIRRLHQARLAERQVMQTQVDVHRARVAELGVSLESLRGAFGKLNQAMLVADNKDRIIFANQASLNLLGYRGSETDNMQLDVLIPRGNDNFWASLSDGAEFENLLIRDVQVNTASGPIQCQLEVSSIASGEPITVIHLMRAGEQPASHQAALLSETEFHQLLVDLMIYSVDAWEQSSRQSRIELAEQSGIWRVSIDEGRLRTRSLDRYLSIRTLPRNPRWREVLRTGHYVLAECGLGDERAAELSAKLEKVNQHLYARALL</sequence>
<dbReference type="PROSITE" id="PS50112">
    <property type="entry name" value="PAS"/>
    <property type="match status" value="1"/>
</dbReference>
<keyword evidence="4" id="KW-0472">Membrane</keyword>
<evidence type="ECO:0000256" key="2">
    <source>
        <dbReference type="ARBA" id="ARBA00022803"/>
    </source>
</evidence>
<feature type="signal peptide" evidence="5">
    <location>
        <begin position="1"/>
        <end position="19"/>
    </location>
</feature>
<dbReference type="SMART" id="SM00028">
    <property type="entry name" value="TPR"/>
    <property type="match status" value="4"/>
</dbReference>
<dbReference type="Gene3D" id="1.25.40.10">
    <property type="entry name" value="Tetratricopeptide repeat domain"/>
    <property type="match status" value="2"/>
</dbReference>
<keyword evidence="5" id="KW-0732">Signal</keyword>
<dbReference type="Pfam" id="PF13424">
    <property type="entry name" value="TPR_12"/>
    <property type="match status" value="2"/>
</dbReference>
<evidence type="ECO:0000313" key="8">
    <source>
        <dbReference type="Proteomes" id="UP000278437"/>
    </source>
</evidence>
<dbReference type="PANTHER" id="PTHR45641">
    <property type="entry name" value="TETRATRICOPEPTIDE REPEAT PROTEIN (AFU_ORTHOLOGUE AFUA_6G03870)"/>
    <property type="match status" value="1"/>
</dbReference>
<feature type="repeat" description="TPR" evidence="3">
    <location>
        <begin position="183"/>
        <end position="216"/>
    </location>
</feature>
<accession>A0ABM7DQC7</accession>
<feature type="transmembrane region" description="Helical" evidence="4">
    <location>
        <begin position="420"/>
        <end position="440"/>
    </location>
</feature>
<keyword evidence="1" id="KW-0677">Repeat</keyword>
<gene>
    <name evidence="7" type="primary">ycf3</name>
    <name evidence="7" type="ORF">STH12_02822</name>
</gene>
<dbReference type="Proteomes" id="UP000278437">
    <property type="component" value="Chromosome"/>
</dbReference>
<dbReference type="EMBL" id="CP020373">
    <property type="protein sequence ID" value="AZQ11891.1"/>
    <property type="molecule type" value="Genomic_DNA"/>
</dbReference>
<dbReference type="InterPro" id="IPR019734">
    <property type="entry name" value="TPR_rpt"/>
</dbReference>